<protein>
    <submittedName>
        <fullName evidence="1">Uncharacterized protein</fullName>
    </submittedName>
</protein>
<sequence length="110" mass="11897">KNITLNIPDGATIMSVIAMARINIMNDSANAQKIDLRLDVEAVTLYDQSEIVGFGAVDGASVVFVIAEDATGEVTENGQVVTLEAFETLSAAQSVRFQAQYYLFTVYRMG</sequence>
<dbReference type="AlphaFoldDB" id="X1DPW9"/>
<gene>
    <name evidence="1" type="ORF">S01H4_55527</name>
</gene>
<accession>X1DPW9</accession>
<name>X1DPW9_9ZZZZ</name>
<reference evidence="1" key="1">
    <citation type="journal article" date="2014" name="Front. Microbiol.">
        <title>High frequency of phylogenetically diverse reductive dehalogenase-homologous genes in deep subseafloor sedimentary metagenomes.</title>
        <authorList>
            <person name="Kawai M."/>
            <person name="Futagami T."/>
            <person name="Toyoda A."/>
            <person name="Takaki Y."/>
            <person name="Nishi S."/>
            <person name="Hori S."/>
            <person name="Arai W."/>
            <person name="Tsubouchi T."/>
            <person name="Morono Y."/>
            <person name="Uchiyama I."/>
            <person name="Ito T."/>
            <person name="Fujiyama A."/>
            <person name="Inagaki F."/>
            <person name="Takami H."/>
        </authorList>
    </citation>
    <scope>NUCLEOTIDE SEQUENCE</scope>
    <source>
        <strain evidence="1">Expedition CK06-06</strain>
    </source>
</reference>
<proteinExistence type="predicted"/>
<comment type="caution">
    <text evidence="1">The sequence shown here is derived from an EMBL/GenBank/DDBJ whole genome shotgun (WGS) entry which is preliminary data.</text>
</comment>
<dbReference type="EMBL" id="BART01032055">
    <property type="protein sequence ID" value="GAH07019.1"/>
    <property type="molecule type" value="Genomic_DNA"/>
</dbReference>
<feature type="non-terminal residue" evidence="1">
    <location>
        <position position="1"/>
    </location>
</feature>
<organism evidence="1">
    <name type="scientific">marine sediment metagenome</name>
    <dbReference type="NCBI Taxonomy" id="412755"/>
    <lineage>
        <taxon>unclassified sequences</taxon>
        <taxon>metagenomes</taxon>
        <taxon>ecological metagenomes</taxon>
    </lineage>
</organism>
<evidence type="ECO:0000313" key="1">
    <source>
        <dbReference type="EMBL" id="GAH07019.1"/>
    </source>
</evidence>